<keyword evidence="2" id="KW-1185">Reference proteome</keyword>
<dbReference type="GeneID" id="77928255"/>
<evidence type="ECO:0000313" key="1">
    <source>
        <dbReference type="EMBL" id="QIN94683.1"/>
    </source>
</evidence>
<gene>
    <name evidence="1" type="primary">156</name>
    <name evidence="1" type="ORF">SEA_MUNTAHA_156</name>
</gene>
<dbReference type="KEGG" id="vg:77928255"/>
<name>A0A6G8R3D2_9CAUD</name>
<sequence>MTEYKDCIGRDIAVGDRVGVAFSYSRASVGYIRVGKVVSFEPKFLVRWEADHQVSRPMEFSSKRMVLL</sequence>
<dbReference type="RefSeq" id="YP_010652439.1">
    <property type="nucleotide sequence ID" value="NC_070786.1"/>
</dbReference>
<dbReference type="Pfam" id="PF23835">
    <property type="entry name" value="DUF7205"/>
    <property type="match status" value="1"/>
</dbReference>
<dbReference type="InterPro" id="IPR055629">
    <property type="entry name" value="DUF7205"/>
</dbReference>
<dbReference type="Proteomes" id="UP000503454">
    <property type="component" value="Segment"/>
</dbReference>
<protein>
    <submittedName>
        <fullName evidence="1">Uncharacterized protein</fullName>
    </submittedName>
</protein>
<organism evidence="1 2">
    <name type="scientific">Streptomyces phage Muntaha</name>
    <dbReference type="NCBI Taxonomy" id="2713269"/>
    <lineage>
        <taxon>Viruses</taxon>
        <taxon>Duplodnaviria</taxon>
        <taxon>Heunggongvirae</taxon>
        <taxon>Uroviricota</taxon>
        <taxon>Caudoviricetes</taxon>
        <taxon>Stanwilliamsviridae</taxon>
        <taxon>Loccivirinae</taxon>
        <taxon>Wakandavirus</taxon>
        <taxon>Wakandavirus muntaha</taxon>
    </lineage>
</organism>
<dbReference type="EMBL" id="MT024872">
    <property type="protein sequence ID" value="QIN94683.1"/>
    <property type="molecule type" value="Genomic_DNA"/>
</dbReference>
<proteinExistence type="predicted"/>
<accession>A0A6G8R3D2</accession>
<reference evidence="1 2" key="1">
    <citation type="submission" date="2020-02" db="EMBL/GenBank/DDBJ databases">
        <authorList>
            <person name="Yaqubi I.B."/>
            <person name="Almaguer A.N."/>
            <person name="Torres S.A."/>
            <person name="Nayek S."/>
            <person name="Bhuiyan S."/>
            <person name="Hughes L.E."/>
            <person name="Garlena R.A."/>
            <person name="Russell D.A."/>
            <person name="Pope W.H."/>
            <person name="Jacobs-Sera D."/>
            <person name="Hatfull G.F."/>
        </authorList>
    </citation>
    <scope>NUCLEOTIDE SEQUENCE [LARGE SCALE GENOMIC DNA]</scope>
</reference>
<evidence type="ECO:0000313" key="2">
    <source>
        <dbReference type="Proteomes" id="UP000503454"/>
    </source>
</evidence>